<feature type="domain" description="PiggyBac transposable element-derived protein 4 C-terminal zinc-finger" evidence="2">
    <location>
        <begin position="163"/>
        <end position="210"/>
    </location>
</feature>
<evidence type="ECO:0000256" key="1">
    <source>
        <dbReference type="SAM" id="MobiDB-lite"/>
    </source>
</evidence>
<comment type="caution">
    <text evidence="3">The sequence shown here is derived from an EMBL/GenBank/DDBJ whole genome shotgun (WGS) entry which is preliminary data.</text>
</comment>
<evidence type="ECO:0000313" key="4">
    <source>
        <dbReference type="Proteomes" id="UP000762676"/>
    </source>
</evidence>
<sequence>MSDVSSKKVSESKSPQLSQVPQVSTCKYQASSSSDVQAKILSFKTSSEASVQSVSVQFHDYCGYVNPESCDKVHVTEMCQTSMSTVEIQTQTPHILMADAQTQTNNSDCLKAADIIDNDGLEDLIDELLVIAAKLMPGELRDAPAHSRGRPSLGNPIERLLGNRHLIHWTGMDRNCLFCSTPEQRKRTFTCEGCSGEPYLCAKHCFERYHSAE</sequence>
<protein>
    <recommendedName>
        <fullName evidence="2">PiggyBac transposable element-derived protein 4 C-terminal zinc-finger domain-containing protein</fullName>
    </recommendedName>
</protein>
<reference evidence="3 4" key="1">
    <citation type="journal article" date="2021" name="Elife">
        <title>Chloroplast acquisition without the gene transfer in kleptoplastic sea slugs, Plakobranchus ocellatus.</title>
        <authorList>
            <person name="Maeda T."/>
            <person name="Takahashi S."/>
            <person name="Yoshida T."/>
            <person name="Shimamura S."/>
            <person name="Takaki Y."/>
            <person name="Nagai Y."/>
            <person name="Toyoda A."/>
            <person name="Suzuki Y."/>
            <person name="Arimoto A."/>
            <person name="Ishii H."/>
            <person name="Satoh N."/>
            <person name="Nishiyama T."/>
            <person name="Hasebe M."/>
            <person name="Maruyama T."/>
            <person name="Minagawa J."/>
            <person name="Obokata J."/>
            <person name="Shigenobu S."/>
        </authorList>
    </citation>
    <scope>NUCLEOTIDE SEQUENCE [LARGE SCALE GENOMIC DNA]</scope>
</reference>
<gene>
    <name evidence="3" type="ORF">ElyMa_000185200</name>
</gene>
<evidence type="ECO:0000259" key="2">
    <source>
        <dbReference type="Pfam" id="PF13842"/>
    </source>
</evidence>
<dbReference type="EMBL" id="BMAT01000357">
    <property type="protein sequence ID" value="GFR64728.1"/>
    <property type="molecule type" value="Genomic_DNA"/>
</dbReference>
<feature type="compositionally biased region" description="Basic and acidic residues" evidence="1">
    <location>
        <begin position="1"/>
        <end position="11"/>
    </location>
</feature>
<dbReference type="AlphaFoldDB" id="A0AAV4EWC7"/>
<dbReference type="InterPro" id="IPR032718">
    <property type="entry name" value="PGBD4_Znf_C"/>
</dbReference>
<evidence type="ECO:0000313" key="3">
    <source>
        <dbReference type="EMBL" id="GFR64728.1"/>
    </source>
</evidence>
<dbReference type="Pfam" id="PF13842">
    <property type="entry name" value="zf-Tnp_2"/>
    <property type="match status" value="1"/>
</dbReference>
<feature type="compositionally biased region" description="Polar residues" evidence="1">
    <location>
        <begin position="15"/>
        <end position="24"/>
    </location>
</feature>
<proteinExistence type="predicted"/>
<feature type="region of interest" description="Disordered" evidence="1">
    <location>
        <begin position="1"/>
        <end position="24"/>
    </location>
</feature>
<name>A0AAV4EWC7_9GAST</name>
<dbReference type="Proteomes" id="UP000762676">
    <property type="component" value="Unassembled WGS sequence"/>
</dbReference>
<organism evidence="3 4">
    <name type="scientific">Elysia marginata</name>
    <dbReference type="NCBI Taxonomy" id="1093978"/>
    <lineage>
        <taxon>Eukaryota</taxon>
        <taxon>Metazoa</taxon>
        <taxon>Spiralia</taxon>
        <taxon>Lophotrochozoa</taxon>
        <taxon>Mollusca</taxon>
        <taxon>Gastropoda</taxon>
        <taxon>Heterobranchia</taxon>
        <taxon>Euthyneura</taxon>
        <taxon>Panpulmonata</taxon>
        <taxon>Sacoglossa</taxon>
        <taxon>Placobranchoidea</taxon>
        <taxon>Plakobranchidae</taxon>
        <taxon>Elysia</taxon>
    </lineage>
</organism>
<keyword evidence="4" id="KW-1185">Reference proteome</keyword>
<accession>A0AAV4EWC7</accession>